<dbReference type="Proteomes" id="UP000010077">
    <property type="component" value="Chromosome"/>
</dbReference>
<dbReference type="AlphaFoldDB" id="K7YSD9"/>
<organism evidence="1 2">
    <name type="scientific">Candidatus Endolissoclinum faulkneri L2</name>
    <dbReference type="NCBI Taxonomy" id="1193729"/>
    <lineage>
        <taxon>Bacteria</taxon>
        <taxon>Pseudomonadati</taxon>
        <taxon>Pseudomonadota</taxon>
        <taxon>Alphaproteobacteria</taxon>
        <taxon>Rhodospirillales</taxon>
        <taxon>Rhodospirillaceae</taxon>
        <taxon>Candidatus Endolissoclinum</taxon>
    </lineage>
</organism>
<accession>K7YSD9</accession>
<evidence type="ECO:0000313" key="1">
    <source>
        <dbReference type="EMBL" id="AFX99429.1"/>
    </source>
</evidence>
<gene>
    <name evidence="1" type="ORF">A1OE_1255</name>
</gene>
<reference evidence="1 2" key="1">
    <citation type="journal article" date="2012" name="Proc. Natl. Acad. Sci. U.S.A.">
        <title>Genome streamlining and chemical defense in a coral reef symbiosis.</title>
        <authorList>
            <person name="Kwan J.C."/>
            <person name="Donia M.S."/>
            <person name="Han A.W."/>
            <person name="Hirose E."/>
            <person name="Haygood M.G."/>
            <person name="Schmidt E.W."/>
        </authorList>
    </citation>
    <scope>NUCLEOTIDE SEQUENCE [LARGE SCALE GENOMIC DNA]</scope>
    <source>
        <strain evidence="1 2">L2</strain>
    </source>
</reference>
<proteinExistence type="predicted"/>
<sequence>MINNSFTYSSKNRICQIVDYNEIYFILKTTRYKINYQVTNLKSLSILMLYLYNKTYSDKN</sequence>
<dbReference type="EMBL" id="CP003539">
    <property type="protein sequence ID" value="AFX99429.1"/>
    <property type="molecule type" value="Genomic_DNA"/>
</dbReference>
<keyword evidence="2" id="KW-1185">Reference proteome</keyword>
<evidence type="ECO:0000313" key="2">
    <source>
        <dbReference type="Proteomes" id="UP000010077"/>
    </source>
</evidence>
<name>K7YSD9_9PROT</name>
<dbReference type="KEGG" id="thal:A1OE_1255"/>
<dbReference type="HOGENOM" id="CLU_2932641_0_0_5"/>
<protein>
    <submittedName>
        <fullName evidence="1">Uncharacterized protein</fullName>
    </submittedName>
</protein>